<feature type="domain" description="HTH bat-type" evidence="1">
    <location>
        <begin position="144"/>
        <end position="196"/>
    </location>
</feature>
<dbReference type="KEGG" id="mhk:DFR87_00940"/>
<organism evidence="2 3">
    <name type="scientific">Metallosphaera hakonensis JCM 8857 = DSM 7519</name>
    <dbReference type="NCBI Taxonomy" id="1293036"/>
    <lineage>
        <taxon>Archaea</taxon>
        <taxon>Thermoproteota</taxon>
        <taxon>Thermoprotei</taxon>
        <taxon>Sulfolobales</taxon>
        <taxon>Sulfolobaceae</taxon>
        <taxon>Metallosphaera</taxon>
    </lineage>
</organism>
<sequence length="204" mass="23746">MALKRVTVGVRHEGCWTSEVKDGTVTINLEVYPDRGYLRSWLISSSRELRTKMREHKSVRKVNRVYETRESTLLDFLNVFHGSVAGLLYSREVLILGNYNRGGEEFWTFVTTGSAMNEILNELSSLGKITTVSEEDYVPYFPSLTEMERRVFWMALNRGYLNYPRDVEAEDLARVLGVSKVTFLYHWRNAQKKIMKYVSKNINI</sequence>
<proteinExistence type="predicted"/>
<dbReference type="InterPro" id="IPR007050">
    <property type="entry name" value="HTH_bacterioopsin"/>
</dbReference>
<dbReference type="STRING" id="1293036.GCA_001315825_02931"/>
<accession>A0A2U9IR41</accession>
<dbReference type="GeneID" id="36833864"/>
<dbReference type="AlphaFoldDB" id="A0A2U9IR41"/>
<name>A0A2U9IR41_9CREN</name>
<dbReference type="PANTHER" id="PTHR34236:SF1">
    <property type="entry name" value="DIMETHYL SULFOXIDE REDUCTASE TRANSCRIPTIONAL ACTIVATOR"/>
    <property type="match status" value="1"/>
</dbReference>
<reference evidence="2" key="1">
    <citation type="submission" date="2018-05" db="EMBL/GenBank/DDBJ databases">
        <title>Complete Genome Sequences of Extremely Thermoacidophilic, Metal-Mobilizing Type-Strain Members of the Archaeal Family Sulfolobaceae: Acidianus brierleyi DSM-1651T, Acidianus sulfidivorans DSM-18786T, Metallosphaera hakonensis DSM-7519T, and Metallosphaera prunae DSM-10039T.</title>
        <authorList>
            <person name="Counts J.A."/>
            <person name="Kelly R.M."/>
        </authorList>
    </citation>
    <scope>NUCLEOTIDE SEQUENCE [LARGE SCALE GENOMIC DNA]</scope>
    <source>
        <strain evidence="2">HO1-1</strain>
    </source>
</reference>
<dbReference type="Pfam" id="PF04967">
    <property type="entry name" value="HTH_10"/>
    <property type="match status" value="1"/>
</dbReference>
<dbReference type="RefSeq" id="WP_054837380.1">
    <property type="nucleotide sequence ID" value="NZ_BBBA01000050.1"/>
</dbReference>
<dbReference type="Proteomes" id="UP000247586">
    <property type="component" value="Chromosome"/>
</dbReference>
<evidence type="ECO:0000313" key="3">
    <source>
        <dbReference type="Proteomes" id="UP000247586"/>
    </source>
</evidence>
<gene>
    <name evidence="2" type="ORF">DFR87_00940</name>
</gene>
<protein>
    <submittedName>
        <fullName evidence="2">Bacterio-opsin activator</fullName>
    </submittedName>
</protein>
<keyword evidence="3" id="KW-1185">Reference proteome</keyword>
<dbReference type="EMBL" id="CP029287">
    <property type="protein sequence ID" value="AWR98511.1"/>
    <property type="molecule type" value="Genomic_DNA"/>
</dbReference>
<dbReference type="PANTHER" id="PTHR34236">
    <property type="entry name" value="DIMETHYL SULFOXIDE REDUCTASE TRANSCRIPTIONAL ACTIVATOR"/>
    <property type="match status" value="1"/>
</dbReference>
<evidence type="ECO:0000259" key="1">
    <source>
        <dbReference type="Pfam" id="PF04967"/>
    </source>
</evidence>
<evidence type="ECO:0000313" key="2">
    <source>
        <dbReference type="EMBL" id="AWR98511.1"/>
    </source>
</evidence>
<dbReference type="OrthoDB" id="168808at2157"/>